<dbReference type="Proteomes" id="UP000256661">
    <property type="component" value="Unassembled WGS sequence"/>
</dbReference>
<evidence type="ECO:0000313" key="5">
    <source>
        <dbReference type="EMBL" id="REE98748.1"/>
    </source>
</evidence>
<protein>
    <submittedName>
        <fullName evidence="5">AraC-like DNA-binding protein</fullName>
    </submittedName>
</protein>
<dbReference type="InterPro" id="IPR035418">
    <property type="entry name" value="AraC-bd_2"/>
</dbReference>
<dbReference type="SMART" id="SM00342">
    <property type="entry name" value="HTH_ARAC"/>
    <property type="match status" value="1"/>
</dbReference>
<keyword evidence="1" id="KW-0805">Transcription regulation</keyword>
<keyword evidence="3" id="KW-0804">Transcription</keyword>
<comment type="caution">
    <text evidence="5">The sequence shown here is derived from an EMBL/GenBank/DDBJ whole genome shotgun (WGS) entry which is preliminary data.</text>
</comment>
<dbReference type="GO" id="GO:0003700">
    <property type="term" value="F:DNA-binding transcription factor activity"/>
    <property type="evidence" value="ECO:0007669"/>
    <property type="project" value="InterPro"/>
</dbReference>
<reference evidence="5 6" key="1">
    <citation type="submission" date="2018-08" db="EMBL/GenBank/DDBJ databases">
        <title>Sequencing the genomes of 1000 actinobacteria strains.</title>
        <authorList>
            <person name="Klenk H.-P."/>
        </authorList>
    </citation>
    <scope>NUCLEOTIDE SEQUENCE [LARGE SCALE GENOMIC DNA]</scope>
    <source>
        <strain evidence="5 6">DSM 43927</strain>
    </source>
</reference>
<evidence type="ECO:0000256" key="2">
    <source>
        <dbReference type="ARBA" id="ARBA00023125"/>
    </source>
</evidence>
<evidence type="ECO:0000256" key="3">
    <source>
        <dbReference type="ARBA" id="ARBA00023163"/>
    </source>
</evidence>
<keyword evidence="2 5" id="KW-0238">DNA-binding</keyword>
<accession>A0A3D9SSH7</accession>
<feature type="domain" description="HTH araC/xylS-type" evidence="4">
    <location>
        <begin position="218"/>
        <end position="319"/>
    </location>
</feature>
<dbReference type="InterPro" id="IPR020449">
    <property type="entry name" value="Tscrpt_reg_AraC-type_HTH"/>
</dbReference>
<evidence type="ECO:0000256" key="1">
    <source>
        <dbReference type="ARBA" id="ARBA00023015"/>
    </source>
</evidence>
<dbReference type="PRINTS" id="PR00032">
    <property type="entry name" value="HTHARAC"/>
</dbReference>
<name>A0A3D9SSH7_9ACTN</name>
<dbReference type="Gene3D" id="1.10.10.60">
    <property type="entry name" value="Homeodomain-like"/>
    <property type="match status" value="1"/>
</dbReference>
<sequence>MPQLPLGSAEFSGLEGFDALRETLWNQPVPVRLDAPQSAVADFVLRSRSSQCGPMELLQFATTSLECVRSASAIRRGDADLYGLYVQFEGGTFIERDDQRESLGPGEMALVDLGRPFADVHASVDVSRMLVTFPHDALGLSPDRIASGLAGRALPVAHGVGPLLVPLLCAMNEHADALSPGDAEQAARNSLDLLSVFLSEALDDATGRHDATRRSLVLRATAYVRRHLADPDLSPSVIAAVHHVSVRSLQKLFADQGLTVAGVIRRERLEQCRRRLEDPAHAESSITEIAYRAGFRDSAHFSRAFKAAYGTSPREHRIVAAVRTNA</sequence>
<dbReference type="PROSITE" id="PS01124">
    <property type="entry name" value="HTH_ARAC_FAMILY_2"/>
    <property type="match status" value="1"/>
</dbReference>
<dbReference type="InterPro" id="IPR009057">
    <property type="entry name" value="Homeodomain-like_sf"/>
</dbReference>
<dbReference type="EMBL" id="QTTT01000001">
    <property type="protein sequence ID" value="REE98748.1"/>
    <property type="molecule type" value="Genomic_DNA"/>
</dbReference>
<proteinExistence type="predicted"/>
<organism evidence="5 6">
    <name type="scientific">Thermomonospora umbrina</name>
    <dbReference type="NCBI Taxonomy" id="111806"/>
    <lineage>
        <taxon>Bacteria</taxon>
        <taxon>Bacillati</taxon>
        <taxon>Actinomycetota</taxon>
        <taxon>Actinomycetes</taxon>
        <taxon>Streptosporangiales</taxon>
        <taxon>Thermomonosporaceae</taxon>
        <taxon>Thermomonospora</taxon>
    </lineage>
</organism>
<dbReference type="InterPro" id="IPR050204">
    <property type="entry name" value="AraC_XylS_family_regulators"/>
</dbReference>
<evidence type="ECO:0000313" key="6">
    <source>
        <dbReference type="Proteomes" id="UP000256661"/>
    </source>
</evidence>
<dbReference type="AlphaFoldDB" id="A0A3D9SSH7"/>
<dbReference type="SUPFAM" id="SSF46689">
    <property type="entry name" value="Homeodomain-like"/>
    <property type="match status" value="1"/>
</dbReference>
<dbReference type="GO" id="GO:0043565">
    <property type="term" value="F:sequence-specific DNA binding"/>
    <property type="evidence" value="ECO:0007669"/>
    <property type="project" value="InterPro"/>
</dbReference>
<dbReference type="Pfam" id="PF14525">
    <property type="entry name" value="AraC_binding_2"/>
    <property type="match status" value="1"/>
</dbReference>
<dbReference type="PANTHER" id="PTHR46796">
    <property type="entry name" value="HTH-TYPE TRANSCRIPTIONAL ACTIVATOR RHAS-RELATED"/>
    <property type="match status" value="1"/>
</dbReference>
<gene>
    <name evidence="5" type="ORF">DFJ69_4243</name>
</gene>
<dbReference type="Pfam" id="PF12833">
    <property type="entry name" value="HTH_18"/>
    <property type="match status" value="1"/>
</dbReference>
<dbReference type="RefSeq" id="WP_170177729.1">
    <property type="nucleotide sequence ID" value="NZ_QTTT01000001.1"/>
</dbReference>
<evidence type="ECO:0000259" key="4">
    <source>
        <dbReference type="PROSITE" id="PS01124"/>
    </source>
</evidence>
<dbReference type="InterPro" id="IPR018060">
    <property type="entry name" value="HTH_AraC"/>
</dbReference>
<keyword evidence="6" id="KW-1185">Reference proteome</keyword>
<dbReference type="PANTHER" id="PTHR46796:SF6">
    <property type="entry name" value="ARAC SUBFAMILY"/>
    <property type="match status" value="1"/>
</dbReference>